<evidence type="ECO:0000256" key="2">
    <source>
        <dbReference type="ARBA" id="ARBA00022490"/>
    </source>
</evidence>
<dbReference type="PANTHER" id="PTHR30480:SF13">
    <property type="entry name" value="BETA-HEXOSAMINIDASE"/>
    <property type="match status" value="1"/>
</dbReference>
<comment type="function">
    <text evidence="10">Plays a role in peptidoglycan recycling by cleaving the terminal beta-1,4-linked N-acetylglucosamine (GlcNAc) from peptide-linked peptidoglycan fragments, giving rise to free GlcNAc, anhydro-N-acetylmuramic acid and anhydro-N-acetylmuramic acid-linked peptides.</text>
</comment>
<evidence type="ECO:0000256" key="8">
    <source>
        <dbReference type="ARBA" id="ARBA00023306"/>
    </source>
</evidence>
<accession>A0ABS1WVX6</accession>
<evidence type="ECO:0000256" key="9">
    <source>
        <dbReference type="ARBA" id="ARBA00023316"/>
    </source>
</evidence>
<keyword evidence="6 10" id="KW-0573">Peptidoglycan synthesis</keyword>
<feature type="binding site" evidence="10">
    <location>
        <begin position="168"/>
        <end position="169"/>
    </location>
    <ligand>
        <name>substrate</name>
    </ligand>
</feature>
<sequence>MTLGPLMIDIQGTTLTQEDRELMAHPLVGAVILFTRNFESVEQLTELVADIRAVRSPPLLVTVDHEGGRVQRFRKGFTVLPSMRLIGREYDLDAAAGKLLARQCGWLMAAELRAVGIDMSFAPCVDLDYGASSVIGDRAFHRDPRVVSELAIAFMGGMREAGMSACAKHYPGHGFVAPDSHVAMPVDRRPLVDIDDDVIPYRRLIDNGLPAIMAAHVVYSDVDDKPAGFSRRWLQNELRGRLGFDGAIFTDDLSMAGASVIGDMPARAKAALAAGCDVLCMANDRKGVLQVVASLTGSGDPLSQVRMARLHGKPGLTREALHASSDWQTCEGAVKGCMERPDLRLNS</sequence>
<comment type="subcellular location">
    <subcellularLocation>
        <location evidence="10">Cytoplasm</location>
    </subcellularLocation>
</comment>
<evidence type="ECO:0000256" key="10">
    <source>
        <dbReference type="HAMAP-Rule" id="MF_00364"/>
    </source>
</evidence>
<evidence type="ECO:0000256" key="1">
    <source>
        <dbReference type="ARBA" id="ARBA00001231"/>
    </source>
</evidence>
<comment type="catalytic activity">
    <reaction evidence="1 10">
        <text>Hydrolysis of terminal non-reducing N-acetyl-D-hexosamine residues in N-acetyl-beta-D-hexosaminides.</text>
        <dbReference type="EC" id="3.2.1.52"/>
    </reaction>
</comment>
<comment type="caution">
    <text evidence="12">The sequence shown here is derived from an EMBL/GenBank/DDBJ whole genome shotgun (WGS) entry which is preliminary data.</text>
</comment>
<dbReference type="Proteomes" id="UP000661077">
    <property type="component" value="Unassembled WGS sequence"/>
</dbReference>
<evidence type="ECO:0000259" key="11">
    <source>
        <dbReference type="Pfam" id="PF00933"/>
    </source>
</evidence>
<feature type="binding site" evidence="10">
    <location>
        <position position="138"/>
    </location>
    <ligand>
        <name>substrate</name>
    </ligand>
</feature>
<keyword evidence="3 10" id="KW-0132">Cell division</keyword>
<keyword evidence="5 10" id="KW-0133">Cell shape</keyword>
<dbReference type="HAMAP" id="MF_00364">
    <property type="entry name" value="NagZ"/>
    <property type="match status" value="1"/>
</dbReference>
<keyword evidence="2 10" id="KW-0963">Cytoplasm</keyword>
<dbReference type="PANTHER" id="PTHR30480">
    <property type="entry name" value="BETA-HEXOSAMINIDASE-RELATED"/>
    <property type="match status" value="1"/>
</dbReference>
<dbReference type="RefSeq" id="WP_203167194.1">
    <property type="nucleotide sequence ID" value="NZ_JAEVLS010000002.1"/>
</dbReference>
<gene>
    <name evidence="10 12" type="primary">nagZ</name>
    <name evidence="12" type="ORF">JM946_10240</name>
</gene>
<keyword evidence="7 10" id="KW-0326">Glycosidase</keyword>
<evidence type="ECO:0000256" key="6">
    <source>
        <dbReference type="ARBA" id="ARBA00022984"/>
    </source>
</evidence>
<comment type="pathway">
    <text evidence="10">Cell wall biogenesis; peptidoglycan recycling.</text>
</comment>
<keyword evidence="9 10" id="KW-0961">Cell wall biogenesis/degradation</keyword>
<dbReference type="InterPro" id="IPR022956">
    <property type="entry name" value="Beta_hexosaminidase_bac"/>
</dbReference>
<dbReference type="InterPro" id="IPR001764">
    <property type="entry name" value="Glyco_hydro_3_N"/>
</dbReference>
<feature type="site" description="Important for catalytic activity" evidence="10">
    <location>
        <position position="179"/>
    </location>
</feature>
<feature type="binding site" evidence="10">
    <location>
        <position position="72"/>
    </location>
    <ligand>
        <name>substrate</name>
    </ligand>
</feature>
<feature type="active site" description="Proton donor/acceptor" evidence="10">
    <location>
        <position position="181"/>
    </location>
</feature>
<dbReference type="Gene3D" id="3.20.20.300">
    <property type="entry name" value="Glycoside hydrolase, family 3, N-terminal domain"/>
    <property type="match status" value="1"/>
</dbReference>
<comment type="similarity">
    <text evidence="10">Belongs to the glycosyl hydrolase 3 family. NagZ subfamily.</text>
</comment>
<evidence type="ECO:0000313" key="13">
    <source>
        <dbReference type="Proteomes" id="UP000661077"/>
    </source>
</evidence>
<feature type="active site" description="Nucleophile" evidence="10">
    <location>
        <position position="251"/>
    </location>
</feature>
<evidence type="ECO:0000256" key="4">
    <source>
        <dbReference type="ARBA" id="ARBA00022801"/>
    </source>
</evidence>
<dbReference type="InterPro" id="IPR036962">
    <property type="entry name" value="Glyco_hydro_3_N_sf"/>
</dbReference>
<keyword evidence="8 10" id="KW-0131">Cell cycle</keyword>
<keyword evidence="13" id="KW-1185">Reference proteome</keyword>
<evidence type="ECO:0000313" key="12">
    <source>
        <dbReference type="EMBL" id="MBM0105132.1"/>
    </source>
</evidence>
<dbReference type="NCBIfam" id="NF003740">
    <property type="entry name" value="PRK05337.1"/>
    <property type="match status" value="1"/>
</dbReference>
<evidence type="ECO:0000256" key="5">
    <source>
        <dbReference type="ARBA" id="ARBA00022960"/>
    </source>
</evidence>
<dbReference type="EMBL" id="JAEVLS010000002">
    <property type="protein sequence ID" value="MBM0105132.1"/>
    <property type="molecule type" value="Genomic_DNA"/>
</dbReference>
<organism evidence="12 13">
    <name type="scientific">Steroidobacter gossypii</name>
    <dbReference type="NCBI Taxonomy" id="2805490"/>
    <lineage>
        <taxon>Bacteria</taxon>
        <taxon>Pseudomonadati</taxon>
        <taxon>Pseudomonadota</taxon>
        <taxon>Gammaproteobacteria</taxon>
        <taxon>Steroidobacterales</taxon>
        <taxon>Steroidobacteraceae</taxon>
        <taxon>Steroidobacter</taxon>
    </lineage>
</organism>
<protein>
    <recommendedName>
        <fullName evidence="10">Beta-hexosaminidase</fullName>
        <ecNumber evidence="10">3.2.1.52</ecNumber>
    </recommendedName>
    <alternativeName>
        <fullName evidence="10">Beta-N-acetylhexosaminidase</fullName>
    </alternativeName>
    <alternativeName>
        <fullName evidence="10">N-acetyl-beta-glucosaminidase</fullName>
    </alternativeName>
</protein>
<proteinExistence type="inferred from homology"/>
<dbReference type="InterPro" id="IPR050226">
    <property type="entry name" value="NagZ_Beta-hexosaminidase"/>
</dbReference>
<feature type="binding site" evidence="10">
    <location>
        <position position="64"/>
    </location>
    <ligand>
        <name>substrate</name>
    </ligand>
</feature>
<reference evidence="12 13" key="1">
    <citation type="journal article" date="2021" name="Int. J. Syst. Evol. Microbiol.">
        <title>Steroidobacter gossypii sp. nov., isolated from soil of cotton cropping field.</title>
        <authorList>
            <person name="Huang R."/>
            <person name="Yang S."/>
            <person name="Zhen C."/>
            <person name="Liu W."/>
        </authorList>
    </citation>
    <scope>NUCLEOTIDE SEQUENCE [LARGE SCALE GENOMIC DNA]</scope>
    <source>
        <strain evidence="12 13">S1-65</strain>
    </source>
</reference>
<keyword evidence="4 10" id="KW-0378">Hydrolase</keyword>
<dbReference type="EC" id="3.2.1.52" evidence="10"/>
<evidence type="ECO:0000256" key="3">
    <source>
        <dbReference type="ARBA" id="ARBA00022618"/>
    </source>
</evidence>
<dbReference type="InterPro" id="IPR017853">
    <property type="entry name" value="GH"/>
</dbReference>
<dbReference type="SUPFAM" id="SSF51445">
    <property type="entry name" value="(Trans)glycosidases"/>
    <property type="match status" value="1"/>
</dbReference>
<feature type="domain" description="Glycoside hydrolase family 3 N-terminal" evidence="11">
    <location>
        <begin position="14"/>
        <end position="300"/>
    </location>
</feature>
<evidence type="ECO:0000256" key="7">
    <source>
        <dbReference type="ARBA" id="ARBA00023295"/>
    </source>
</evidence>
<dbReference type="Pfam" id="PF00933">
    <property type="entry name" value="Glyco_hydro_3"/>
    <property type="match status" value="1"/>
</dbReference>
<dbReference type="GO" id="GO:0004563">
    <property type="term" value="F:beta-N-acetylhexosaminidase activity"/>
    <property type="evidence" value="ECO:0007669"/>
    <property type="project" value="UniProtKB-EC"/>
</dbReference>
<name>A0ABS1WVX6_9GAMM</name>